<sequence length="691" mass="78271">MVFVPQTVTIKPKEKHYHCKWENCQEVISSDDNPFRRLDHYKIHKYSRKLSAPKEHSQTSSGVTSVMDSMFRRKRGRPPKNRLIEFPMGSHLPQAIYTSFKLPKASELPHHNFPPSFGPFTSAYNALSLLPPPPVTMMSTPSTIPQLIPVTGLGQCIFPSSNMLEIPPPPLLEKQENNSTLPSPPMHQDVHEQVKPEVIEGFYIFHENMTCPDEYCTFYKNIIFIVHNQDVIITMTIHEQKHKEQDGLNNYMPPSPKKKLFSSPSDDAQENFVYEGSSSVIKTVSSESSSLPKTTVVKASGTFYPLSAFSTSQPSSQSTPTSVNSSPNHQYSKQSDEKNNNDIPNIIKNESSFYHNSEGNEQPLSKLLLQSGPHYRNSFQGTEKHILYSPQQSCARPFCKLKKRDHFHCNICNQAFSGFSRLQPHVIKHPGAPNPIPVYPPGYSKMQISSPSPDEDEMDPEDISDLEERSPVNGPLYIKSEPKESLDEQQVSSSHQLFSWQSVSSSSSPFQPTMKCSIGVSSTNQIPTSSDNFYGSPQVDYSALMDGSEGGNKFMDLKRQCPVKLEESNEVKKMKLAALRILKDEPVPEGYTRCRFNEDCGYALCGYREHQTHFHCMRKDCGYSFCDKTRFVQHTARHERLDTLMGGDFQQYRANVNCGRPECMYANTLGAMANKSSHFHCLKCDFCVYRY</sequence>
<dbReference type="GO" id="GO:0005634">
    <property type="term" value="C:nucleus"/>
    <property type="evidence" value="ECO:0007669"/>
    <property type="project" value="TreeGrafter"/>
</dbReference>
<proteinExistence type="predicted"/>
<dbReference type="PROSITE" id="PS50157">
    <property type="entry name" value="ZINC_FINGER_C2H2_2"/>
    <property type="match status" value="2"/>
</dbReference>
<dbReference type="GO" id="GO:0045664">
    <property type="term" value="P:regulation of neuron differentiation"/>
    <property type="evidence" value="ECO:0007669"/>
    <property type="project" value="TreeGrafter"/>
</dbReference>
<dbReference type="Proteomes" id="UP001054945">
    <property type="component" value="Unassembled WGS sequence"/>
</dbReference>
<dbReference type="GO" id="GO:0045944">
    <property type="term" value="P:positive regulation of transcription by RNA polymerase II"/>
    <property type="evidence" value="ECO:0007669"/>
    <property type="project" value="TreeGrafter"/>
</dbReference>
<evidence type="ECO:0000256" key="1">
    <source>
        <dbReference type="PROSITE-ProRule" id="PRU00042"/>
    </source>
</evidence>
<keyword evidence="1" id="KW-0862">Zinc</keyword>
<feature type="compositionally biased region" description="Low complexity" evidence="2">
    <location>
        <begin position="310"/>
        <end position="328"/>
    </location>
</feature>
<dbReference type="SMART" id="SM00355">
    <property type="entry name" value="ZnF_C2H2"/>
    <property type="match status" value="3"/>
</dbReference>
<dbReference type="EMBL" id="BPLR01018509">
    <property type="protein sequence ID" value="GIZ00148.1"/>
    <property type="molecule type" value="Genomic_DNA"/>
</dbReference>
<protein>
    <submittedName>
        <fullName evidence="4">Transcription factor castor</fullName>
    </submittedName>
</protein>
<evidence type="ECO:0000259" key="3">
    <source>
        <dbReference type="PROSITE" id="PS50157"/>
    </source>
</evidence>
<dbReference type="GO" id="GO:0000977">
    <property type="term" value="F:RNA polymerase II transcription regulatory region sequence-specific DNA binding"/>
    <property type="evidence" value="ECO:0007669"/>
    <property type="project" value="TreeGrafter"/>
</dbReference>
<accession>A0AAV4XY85</accession>
<evidence type="ECO:0000256" key="2">
    <source>
        <dbReference type="SAM" id="MobiDB-lite"/>
    </source>
</evidence>
<comment type="caution">
    <text evidence="4">The sequence shown here is derived from an EMBL/GenBank/DDBJ whole genome shotgun (WGS) entry which is preliminary data.</text>
</comment>
<keyword evidence="5" id="KW-1185">Reference proteome</keyword>
<dbReference type="PANTHER" id="PTHR12451:SF0">
    <property type="entry name" value="ZINC FINGER PROTEIN CASTOR HOMOLOG 1"/>
    <property type="match status" value="1"/>
</dbReference>
<dbReference type="AlphaFoldDB" id="A0AAV4XY85"/>
<dbReference type="InterPro" id="IPR040373">
    <property type="entry name" value="CASZ1"/>
</dbReference>
<dbReference type="GO" id="GO:0008270">
    <property type="term" value="F:zinc ion binding"/>
    <property type="evidence" value="ECO:0007669"/>
    <property type="project" value="UniProtKB-KW"/>
</dbReference>
<dbReference type="PROSITE" id="PS00028">
    <property type="entry name" value="ZINC_FINGER_C2H2_1"/>
    <property type="match status" value="2"/>
</dbReference>
<evidence type="ECO:0000313" key="4">
    <source>
        <dbReference type="EMBL" id="GIZ00148.1"/>
    </source>
</evidence>
<dbReference type="PANTHER" id="PTHR12451">
    <property type="entry name" value="TRANSCRIPTION FACTOR CASTOR PROTEIN MING -RELATED"/>
    <property type="match status" value="1"/>
</dbReference>
<name>A0AAV4XY85_CAEEX</name>
<feature type="region of interest" description="Disordered" evidence="2">
    <location>
        <begin position="438"/>
        <end position="479"/>
    </location>
</feature>
<evidence type="ECO:0000313" key="5">
    <source>
        <dbReference type="Proteomes" id="UP001054945"/>
    </source>
</evidence>
<dbReference type="InterPro" id="IPR013087">
    <property type="entry name" value="Znf_C2H2_type"/>
</dbReference>
<feature type="compositionally biased region" description="Acidic residues" evidence="2">
    <location>
        <begin position="453"/>
        <end position="465"/>
    </location>
</feature>
<reference evidence="4 5" key="1">
    <citation type="submission" date="2021-06" db="EMBL/GenBank/DDBJ databases">
        <title>Caerostris extrusa draft genome.</title>
        <authorList>
            <person name="Kono N."/>
            <person name="Arakawa K."/>
        </authorList>
    </citation>
    <scope>NUCLEOTIDE SEQUENCE [LARGE SCALE GENOMIC DNA]</scope>
</reference>
<gene>
    <name evidence="4" type="primary">cas</name>
    <name evidence="4" type="ORF">CEXT_151841</name>
</gene>
<feature type="domain" description="C2H2-type" evidence="3">
    <location>
        <begin position="614"/>
        <end position="643"/>
    </location>
</feature>
<feature type="domain" description="C2H2-type" evidence="3">
    <location>
        <begin position="407"/>
        <end position="434"/>
    </location>
</feature>
<keyword evidence="1" id="KW-0863">Zinc-finger</keyword>
<keyword evidence="1" id="KW-0479">Metal-binding</keyword>
<organism evidence="4 5">
    <name type="scientific">Caerostris extrusa</name>
    <name type="common">Bark spider</name>
    <name type="synonym">Caerostris bankana</name>
    <dbReference type="NCBI Taxonomy" id="172846"/>
    <lineage>
        <taxon>Eukaryota</taxon>
        <taxon>Metazoa</taxon>
        <taxon>Ecdysozoa</taxon>
        <taxon>Arthropoda</taxon>
        <taxon>Chelicerata</taxon>
        <taxon>Arachnida</taxon>
        <taxon>Araneae</taxon>
        <taxon>Araneomorphae</taxon>
        <taxon>Entelegynae</taxon>
        <taxon>Araneoidea</taxon>
        <taxon>Araneidae</taxon>
        <taxon>Caerostris</taxon>
    </lineage>
</organism>
<feature type="region of interest" description="Disordered" evidence="2">
    <location>
        <begin position="245"/>
        <end position="268"/>
    </location>
</feature>
<feature type="region of interest" description="Disordered" evidence="2">
    <location>
        <begin position="310"/>
        <end position="346"/>
    </location>
</feature>
<dbReference type="GO" id="GO:0000981">
    <property type="term" value="F:DNA-binding transcription factor activity, RNA polymerase II-specific"/>
    <property type="evidence" value="ECO:0007669"/>
    <property type="project" value="TreeGrafter"/>
</dbReference>